<evidence type="ECO:0000256" key="9">
    <source>
        <dbReference type="ARBA" id="ARBA00023224"/>
    </source>
</evidence>
<keyword evidence="4 10" id="KW-0812">Transmembrane</keyword>
<reference evidence="11" key="1">
    <citation type="submission" date="2022-01" db="EMBL/GenBank/DDBJ databases">
        <authorList>
            <person name="King R."/>
        </authorList>
    </citation>
    <scope>NUCLEOTIDE SEQUENCE</scope>
</reference>
<keyword evidence="2" id="KW-1003">Cell membrane</keyword>
<reference evidence="11" key="2">
    <citation type="submission" date="2022-10" db="EMBL/GenBank/DDBJ databases">
        <authorList>
            <consortium name="ENA_rothamsted_submissions"/>
            <consortium name="culmorum"/>
            <person name="King R."/>
        </authorList>
    </citation>
    <scope>NUCLEOTIDE SEQUENCE</scope>
</reference>
<dbReference type="OrthoDB" id="10261385at2759"/>
<proteinExistence type="inferred from homology"/>
<keyword evidence="3 10" id="KW-0716">Sensory transduction</keyword>
<dbReference type="AlphaFoldDB" id="A0A9P0IXX1"/>
<evidence type="ECO:0000313" key="11">
    <source>
        <dbReference type="EMBL" id="CAH1718173.1"/>
    </source>
</evidence>
<dbReference type="EMBL" id="OU895878">
    <property type="protein sequence ID" value="CAH1718173.1"/>
    <property type="molecule type" value="Genomic_DNA"/>
</dbReference>
<evidence type="ECO:0000256" key="1">
    <source>
        <dbReference type="ARBA" id="ARBA00004651"/>
    </source>
</evidence>
<comment type="similarity">
    <text evidence="10">Belongs to the insect chemoreceptor superfamily. Heteromeric odorant receptor channel (TC 1.A.69) family.</text>
</comment>
<evidence type="ECO:0000256" key="6">
    <source>
        <dbReference type="ARBA" id="ARBA00022989"/>
    </source>
</evidence>
<dbReference type="GO" id="GO:0007165">
    <property type="term" value="P:signal transduction"/>
    <property type="evidence" value="ECO:0007669"/>
    <property type="project" value="UniProtKB-KW"/>
</dbReference>
<protein>
    <recommendedName>
        <fullName evidence="10">Odorant receptor</fullName>
    </recommendedName>
</protein>
<dbReference type="InterPro" id="IPR004117">
    <property type="entry name" value="7tm6_olfct_rcpt"/>
</dbReference>
<evidence type="ECO:0000256" key="3">
    <source>
        <dbReference type="ARBA" id="ARBA00022606"/>
    </source>
</evidence>
<feature type="transmembrane region" description="Helical" evidence="10">
    <location>
        <begin position="124"/>
        <end position="146"/>
    </location>
</feature>
<accession>A0A9P0IXX1</accession>
<evidence type="ECO:0000256" key="7">
    <source>
        <dbReference type="ARBA" id="ARBA00023136"/>
    </source>
</evidence>
<evidence type="ECO:0000256" key="10">
    <source>
        <dbReference type="RuleBase" id="RU351113"/>
    </source>
</evidence>
<dbReference type="GO" id="GO:0005886">
    <property type="term" value="C:plasma membrane"/>
    <property type="evidence" value="ECO:0007669"/>
    <property type="project" value="UniProtKB-SubCell"/>
</dbReference>
<gene>
    <name evidence="11" type="ORF">CHIRRI_LOCUS5597</name>
</gene>
<name>A0A9P0IXX1_9DIPT</name>
<keyword evidence="5 10" id="KW-0552">Olfaction</keyword>
<dbReference type="GO" id="GO:0004984">
    <property type="term" value="F:olfactory receptor activity"/>
    <property type="evidence" value="ECO:0007669"/>
    <property type="project" value="InterPro"/>
</dbReference>
<comment type="subcellular location">
    <subcellularLocation>
        <location evidence="1 10">Cell membrane</location>
        <topology evidence="1 10">Multi-pass membrane protein</topology>
    </subcellularLocation>
</comment>
<dbReference type="Pfam" id="PF02949">
    <property type="entry name" value="7tm_6"/>
    <property type="match status" value="1"/>
</dbReference>
<feature type="transmembrane region" description="Helical" evidence="10">
    <location>
        <begin position="188"/>
        <end position="208"/>
    </location>
</feature>
<dbReference type="PANTHER" id="PTHR21137">
    <property type="entry name" value="ODORANT RECEPTOR"/>
    <property type="match status" value="1"/>
</dbReference>
<evidence type="ECO:0000256" key="4">
    <source>
        <dbReference type="ARBA" id="ARBA00022692"/>
    </source>
</evidence>
<keyword evidence="7 10" id="KW-0472">Membrane</keyword>
<feature type="transmembrane region" description="Helical" evidence="10">
    <location>
        <begin position="256"/>
        <end position="275"/>
    </location>
</feature>
<keyword evidence="9 10" id="KW-0807">Transducer</keyword>
<keyword evidence="8 10" id="KW-0675">Receptor</keyword>
<organism evidence="11 12">
    <name type="scientific">Chironomus riparius</name>
    <dbReference type="NCBI Taxonomy" id="315576"/>
    <lineage>
        <taxon>Eukaryota</taxon>
        <taxon>Metazoa</taxon>
        <taxon>Ecdysozoa</taxon>
        <taxon>Arthropoda</taxon>
        <taxon>Hexapoda</taxon>
        <taxon>Insecta</taxon>
        <taxon>Pterygota</taxon>
        <taxon>Neoptera</taxon>
        <taxon>Endopterygota</taxon>
        <taxon>Diptera</taxon>
        <taxon>Nematocera</taxon>
        <taxon>Chironomoidea</taxon>
        <taxon>Chironomidae</taxon>
        <taxon>Chironominae</taxon>
        <taxon>Chironomus</taxon>
    </lineage>
</organism>
<evidence type="ECO:0000313" key="12">
    <source>
        <dbReference type="Proteomes" id="UP001153620"/>
    </source>
</evidence>
<sequence length="381" mass="44233">MSSDLTEYEKYLDMFEKIFTKMGIWPSTKIQPIRYVILFVFIFFCVLFLYKVIFYPERESIENGIVNTMGCIMAILFAIRMNLREEQFVKVFEFIRNDLSGTPSPIKKEVFIEIVDVIKGMIKFVTYIFPVAIIPKLFSPFLEYGFKMLVQSGNNVSLILPPPMALPQMSFLYFDGFIIYVLECSVRMIMLCWLMGFAFIYAISSLYLGGQFRALGRELEALSIENEEIFDACIKRHNEILSITKKLNNIYRFHMLVEYIVSYVNWAVLLLSMFAGNGGALGFFNDMLLTTAGGSQFVFIHYFGGRIAEMSLEVFHGAYCSDWTSKPIKQQKKLYIMMMRARKSSKLCLYEHFITASLENMMNLFKDSYASFNILKSTMEK</sequence>
<dbReference type="PANTHER" id="PTHR21137:SF35">
    <property type="entry name" value="ODORANT RECEPTOR 19A-RELATED"/>
    <property type="match status" value="1"/>
</dbReference>
<feature type="transmembrane region" description="Helical" evidence="10">
    <location>
        <begin position="33"/>
        <end position="53"/>
    </location>
</feature>
<evidence type="ECO:0000256" key="2">
    <source>
        <dbReference type="ARBA" id="ARBA00022475"/>
    </source>
</evidence>
<evidence type="ECO:0000256" key="5">
    <source>
        <dbReference type="ARBA" id="ARBA00022725"/>
    </source>
</evidence>
<dbReference type="Proteomes" id="UP001153620">
    <property type="component" value="Chromosome 2"/>
</dbReference>
<comment type="caution">
    <text evidence="10">Lacks conserved residue(s) required for the propagation of feature annotation.</text>
</comment>
<keyword evidence="6 10" id="KW-1133">Transmembrane helix</keyword>
<dbReference type="GO" id="GO:0005549">
    <property type="term" value="F:odorant binding"/>
    <property type="evidence" value="ECO:0007669"/>
    <property type="project" value="InterPro"/>
</dbReference>
<feature type="transmembrane region" description="Helical" evidence="10">
    <location>
        <begin position="65"/>
        <end position="83"/>
    </location>
</feature>
<evidence type="ECO:0000256" key="8">
    <source>
        <dbReference type="ARBA" id="ARBA00023170"/>
    </source>
</evidence>
<keyword evidence="12" id="KW-1185">Reference proteome</keyword>